<dbReference type="SUPFAM" id="SSF49299">
    <property type="entry name" value="PKD domain"/>
    <property type="match status" value="1"/>
</dbReference>
<dbReference type="KEGG" id="sgz:C0216_01265"/>
<dbReference type="Proteomes" id="UP000252004">
    <property type="component" value="Chromosome"/>
</dbReference>
<dbReference type="AlphaFoldDB" id="A0A344TUD1"/>
<dbReference type="InterPro" id="IPR013783">
    <property type="entry name" value="Ig-like_fold"/>
</dbReference>
<proteinExistence type="predicted"/>
<keyword evidence="3" id="KW-1185">Reference proteome</keyword>
<gene>
    <name evidence="2" type="ORF">C0216_01265</name>
</gene>
<name>A0A344TUD1_9ACTN</name>
<dbReference type="EMBL" id="CP030862">
    <property type="protein sequence ID" value="AXE22252.1"/>
    <property type="molecule type" value="Genomic_DNA"/>
</dbReference>
<accession>A0A344TUD1</accession>
<organism evidence="2 3">
    <name type="scientific">Streptomyces globosus</name>
    <dbReference type="NCBI Taxonomy" id="68209"/>
    <lineage>
        <taxon>Bacteria</taxon>
        <taxon>Bacillati</taxon>
        <taxon>Actinomycetota</taxon>
        <taxon>Actinomycetes</taxon>
        <taxon>Kitasatosporales</taxon>
        <taxon>Streptomycetaceae</taxon>
        <taxon>Streptomyces</taxon>
    </lineage>
</organism>
<dbReference type="GO" id="GO:0005975">
    <property type="term" value="P:carbohydrate metabolic process"/>
    <property type="evidence" value="ECO:0007669"/>
    <property type="project" value="UniProtKB-ARBA"/>
</dbReference>
<reference evidence="2 3" key="1">
    <citation type="submission" date="2018-01" db="EMBL/GenBank/DDBJ databases">
        <title>Draft genome Sequence of streptomyces globosus LZH-48.</title>
        <authorList>
            <person name="Ran K."/>
            <person name="Li Z."/>
            <person name="Wei S."/>
            <person name="Dong R."/>
        </authorList>
    </citation>
    <scope>NUCLEOTIDE SEQUENCE [LARGE SCALE GENOMIC DNA]</scope>
    <source>
        <strain evidence="2 3">LZH-48</strain>
    </source>
</reference>
<evidence type="ECO:0000259" key="1">
    <source>
        <dbReference type="PROSITE" id="PS50093"/>
    </source>
</evidence>
<dbReference type="InterPro" id="IPR000601">
    <property type="entry name" value="PKD_dom"/>
</dbReference>
<evidence type="ECO:0000313" key="3">
    <source>
        <dbReference type="Proteomes" id="UP000252004"/>
    </source>
</evidence>
<dbReference type="OrthoDB" id="3928417at2"/>
<protein>
    <recommendedName>
        <fullName evidence="1">PKD domain-containing protein</fullName>
    </recommendedName>
</protein>
<dbReference type="InterPro" id="IPR035986">
    <property type="entry name" value="PKD_dom_sf"/>
</dbReference>
<evidence type="ECO:0000313" key="2">
    <source>
        <dbReference type="EMBL" id="AXE22252.1"/>
    </source>
</evidence>
<sequence>MAAAAVLAPGAAHAAPAAPAAVTGASDPQSYTAPPYWTVRTPLGDGPIGHDGLQIDLHAGMFTAHGIHLEAAALDVRGPSSVTVEWGDGAKDTAEITEPADIKRLDHAHTYAEVGTYTVTYTVTDAAHNVRAVNKVIVTTAGAEFTAHAPTRLLDTRDGTGAAKAKVAGRSSARVKAAGNARIPAGATAVALNVTVTNTVEAGYVTAFAGKGARRPDTSNLNYAPGQTVPNLVIVPVGDDGHVELFNGGWAPVDLIADVTGYFTRSAAAGYTPLAPARLVDTREGLGTAQGQVPGQGAFTVAAAGAGKVPKGATAVALNVTATNPAEAGHLTVFPSGQSAPSTSSVNFTAGQTVANAVVVPVGADGKISVRNGSWKGADVVVDVVGYYSPDSRAAYRPFHPFRLADTREDSRHRPRGPVPARDYLALPFTGESPVPPAGWVLNTTVTNTTEAGHLSVAPDPNTWADYQKGIAAKPERPLSSSLNWGAGMTVPNLVQTPAGPGAVIDFWNQGWQPVDVIVDCLGVYETD</sequence>
<dbReference type="Gene3D" id="2.60.40.10">
    <property type="entry name" value="Immunoglobulins"/>
    <property type="match status" value="1"/>
</dbReference>
<feature type="domain" description="PKD" evidence="1">
    <location>
        <begin position="79"/>
        <end position="145"/>
    </location>
</feature>
<dbReference type="PROSITE" id="PS50093">
    <property type="entry name" value="PKD"/>
    <property type="match status" value="1"/>
</dbReference>